<reference evidence="1" key="1">
    <citation type="submission" date="2020-03" db="EMBL/GenBank/DDBJ databases">
        <title>The deep terrestrial virosphere.</title>
        <authorList>
            <person name="Holmfeldt K."/>
            <person name="Nilsson E."/>
            <person name="Simone D."/>
            <person name="Lopez-Fernandez M."/>
            <person name="Wu X."/>
            <person name="de Brujin I."/>
            <person name="Lundin D."/>
            <person name="Andersson A."/>
            <person name="Bertilsson S."/>
            <person name="Dopson M."/>
        </authorList>
    </citation>
    <scope>NUCLEOTIDE SEQUENCE</scope>
    <source>
        <strain evidence="1">MM415A00449</strain>
    </source>
</reference>
<dbReference type="AlphaFoldDB" id="A0A6M3KKR9"/>
<sequence length="50" mass="5818">MFSLNMRRGKRIVFIGTFPSKYRASQVGCILDWDPSWKPVIEKIRGELCS</sequence>
<proteinExistence type="predicted"/>
<evidence type="ECO:0000313" key="1">
    <source>
        <dbReference type="EMBL" id="QJA82005.1"/>
    </source>
</evidence>
<gene>
    <name evidence="1" type="ORF">MM415A00449_0002</name>
</gene>
<name>A0A6M3KKR9_9ZZZZ</name>
<protein>
    <submittedName>
        <fullName evidence="1">Uncharacterized protein</fullName>
    </submittedName>
</protein>
<dbReference type="EMBL" id="MT142477">
    <property type="protein sequence ID" value="QJA82005.1"/>
    <property type="molecule type" value="Genomic_DNA"/>
</dbReference>
<accession>A0A6M3KKR9</accession>
<organism evidence="1">
    <name type="scientific">viral metagenome</name>
    <dbReference type="NCBI Taxonomy" id="1070528"/>
    <lineage>
        <taxon>unclassified sequences</taxon>
        <taxon>metagenomes</taxon>
        <taxon>organismal metagenomes</taxon>
    </lineage>
</organism>